<dbReference type="PROSITE" id="PS00211">
    <property type="entry name" value="ABC_TRANSPORTER_1"/>
    <property type="match status" value="1"/>
</dbReference>
<dbReference type="RefSeq" id="WP_138576031.1">
    <property type="nucleotide sequence ID" value="NZ_CP040818.1"/>
</dbReference>
<evidence type="ECO:0000256" key="3">
    <source>
        <dbReference type="ARBA" id="ARBA00022840"/>
    </source>
</evidence>
<dbReference type="SUPFAM" id="SSF50331">
    <property type="entry name" value="MOP-like"/>
    <property type="match status" value="1"/>
</dbReference>
<organism evidence="5 6">
    <name type="scientific">Paroceanicella profunda</name>
    <dbReference type="NCBI Taxonomy" id="2579971"/>
    <lineage>
        <taxon>Bacteria</taxon>
        <taxon>Pseudomonadati</taxon>
        <taxon>Pseudomonadota</taxon>
        <taxon>Alphaproteobacteria</taxon>
        <taxon>Rhodobacterales</taxon>
        <taxon>Paracoccaceae</taxon>
        <taxon>Paroceanicella</taxon>
    </lineage>
</organism>
<dbReference type="InterPro" id="IPR050093">
    <property type="entry name" value="ABC_SmlMolc_Importer"/>
</dbReference>
<dbReference type="InterPro" id="IPR008995">
    <property type="entry name" value="Mo/tungstate-bd_C_term_dom"/>
</dbReference>
<dbReference type="PANTHER" id="PTHR42781">
    <property type="entry name" value="SPERMIDINE/PUTRESCINE IMPORT ATP-BINDING PROTEIN POTA"/>
    <property type="match status" value="1"/>
</dbReference>
<dbReference type="PANTHER" id="PTHR42781:SF4">
    <property type="entry name" value="SPERMIDINE_PUTRESCINE IMPORT ATP-BINDING PROTEIN POTA"/>
    <property type="match status" value="1"/>
</dbReference>
<reference evidence="5 6" key="1">
    <citation type="submission" date="2019-06" db="EMBL/GenBank/DDBJ databases">
        <title>Genome sequence of Rhodobacteraceae bacterium D4M1.</title>
        <authorList>
            <person name="Cao J."/>
        </authorList>
    </citation>
    <scope>NUCLEOTIDE SEQUENCE [LARGE SCALE GENOMIC DNA]</scope>
    <source>
        <strain evidence="5 6">D4M1</strain>
    </source>
</reference>
<keyword evidence="6" id="KW-1185">Reference proteome</keyword>
<evidence type="ECO:0000313" key="6">
    <source>
        <dbReference type="Proteomes" id="UP000305888"/>
    </source>
</evidence>
<dbReference type="InterPro" id="IPR017871">
    <property type="entry name" value="ABC_transporter-like_CS"/>
</dbReference>
<dbReference type="EMBL" id="CP040818">
    <property type="protein sequence ID" value="QDL93330.1"/>
    <property type="molecule type" value="Genomic_DNA"/>
</dbReference>
<evidence type="ECO:0000259" key="4">
    <source>
        <dbReference type="PROSITE" id="PS50893"/>
    </source>
</evidence>
<dbReference type="SUPFAM" id="SSF52540">
    <property type="entry name" value="P-loop containing nucleoside triphosphate hydrolases"/>
    <property type="match status" value="1"/>
</dbReference>
<evidence type="ECO:0000256" key="1">
    <source>
        <dbReference type="ARBA" id="ARBA00022448"/>
    </source>
</evidence>
<dbReference type="Pfam" id="PF00005">
    <property type="entry name" value="ABC_tran"/>
    <property type="match status" value="1"/>
</dbReference>
<keyword evidence="2" id="KW-0547">Nucleotide-binding</keyword>
<keyword evidence="1" id="KW-0813">Transport</keyword>
<proteinExistence type="predicted"/>
<dbReference type="SMART" id="SM00382">
    <property type="entry name" value="AAA"/>
    <property type="match status" value="1"/>
</dbReference>
<dbReference type="Pfam" id="PF08402">
    <property type="entry name" value="TOBE_2"/>
    <property type="match status" value="1"/>
</dbReference>
<dbReference type="PROSITE" id="PS50893">
    <property type="entry name" value="ABC_TRANSPORTER_2"/>
    <property type="match status" value="1"/>
</dbReference>
<dbReference type="GO" id="GO:0022857">
    <property type="term" value="F:transmembrane transporter activity"/>
    <property type="evidence" value="ECO:0007669"/>
    <property type="project" value="InterPro"/>
</dbReference>
<evidence type="ECO:0000256" key="2">
    <source>
        <dbReference type="ARBA" id="ARBA00022741"/>
    </source>
</evidence>
<dbReference type="GO" id="GO:0015697">
    <property type="term" value="P:quaternary ammonium group transport"/>
    <property type="evidence" value="ECO:0007669"/>
    <property type="project" value="UniProtKB-ARBA"/>
</dbReference>
<dbReference type="Gene3D" id="3.40.50.300">
    <property type="entry name" value="P-loop containing nucleotide triphosphate hydrolases"/>
    <property type="match status" value="1"/>
</dbReference>
<dbReference type="GO" id="GO:0016887">
    <property type="term" value="F:ATP hydrolysis activity"/>
    <property type="evidence" value="ECO:0007669"/>
    <property type="project" value="InterPro"/>
</dbReference>
<gene>
    <name evidence="5" type="ORF">FDP22_17010</name>
</gene>
<dbReference type="OrthoDB" id="9802264at2"/>
<dbReference type="InterPro" id="IPR003593">
    <property type="entry name" value="AAA+_ATPase"/>
</dbReference>
<dbReference type="GO" id="GO:0043190">
    <property type="term" value="C:ATP-binding cassette (ABC) transporter complex"/>
    <property type="evidence" value="ECO:0007669"/>
    <property type="project" value="InterPro"/>
</dbReference>
<dbReference type="KEGG" id="ppru:FDP22_17010"/>
<protein>
    <submittedName>
        <fullName evidence="5">ABC transporter ATP-binding protein</fullName>
    </submittedName>
</protein>
<dbReference type="Proteomes" id="UP000305888">
    <property type="component" value="Chromosome"/>
</dbReference>
<feature type="domain" description="ABC transporter" evidence="4">
    <location>
        <begin position="7"/>
        <end position="237"/>
    </location>
</feature>
<evidence type="ECO:0000313" key="5">
    <source>
        <dbReference type="EMBL" id="QDL93330.1"/>
    </source>
</evidence>
<dbReference type="Gene3D" id="2.40.50.100">
    <property type="match status" value="1"/>
</dbReference>
<dbReference type="InterPro" id="IPR027417">
    <property type="entry name" value="P-loop_NTPase"/>
</dbReference>
<keyword evidence="3 5" id="KW-0067">ATP-binding</keyword>
<dbReference type="AlphaFoldDB" id="A0A5B8G0N2"/>
<accession>A0A5B8G0N2</accession>
<dbReference type="GO" id="GO:0005524">
    <property type="term" value="F:ATP binding"/>
    <property type="evidence" value="ECO:0007669"/>
    <property type="project" value="UniProtKB-KW"/>
</dbReference>
<dbReference type="InterPro" id="IPR003439">
    <property type="entry name" value="ABC_transporter-like_ATP-bd"/>
</dbReference>
<sequence>MTQPISLDLRGVSKSYGPVQALLPLDLSVRPGELLSLLGPSGCGKTTTLRIIAGFETPDYGDVLIGGTDVTELPPDRRRLGMMFQSYGLFPHMSVLDNVAFGLKMRNVPRAERHRQAGEMLERVHLGGYRDRMIAQLSGGQQQRVALARALVTNPSILLLDEPLGALDKNLREHMQFELREIQRSLGITTILVTHDQEEALTMSDRVAVMQGGAVRQIGAPTEIYMQPKSRFVSEFLGASNIFTVRPEGAPVGGSFAARVGPENGLVRVASNGQEIGTAPLSVAIRPEHLRLVPAGEAALQGRLRSVIFRGSFFACEVMLPGQDRPILVYTQTSTDLPAPGSPVGVDWPEGRAVAIAESAA</sequence>
<dbReference type="FunFam" id="3.40.50.300:FF:000425">
    <property type="entry name" value="Probable ABC transporter, ATP-binding subunit"/>
    <property type="match status" value="1"/>
</dbReference>
<name>A0A5B8G0N2_9RHOB</name>
<dbReference type="InterPro" id="IPR013611">
    <property type="entry name" value="Transp-assoc_OB_typ2"/>
</dbReference>